<comment type="caution">
    <text evidence="1">The sequence shown here is derived from an EMBL/GenBank/DDBJ whole genome shotgun (WGS) entry which is preliminary data.</text>
</comment>
<dbReference type="RefSeq" id="XP_004833237.1">
    <property type="nucleotide sequence ID" value="XM_004833180.1"/>
</dbReference>
<gene>
    <name evidence="1" type="ORF">BEWA_038220</name>
</gene>
<evidence type="ECO:0000313" key="2">
    <source>
        <dbReference type="Proteomes" id="UP000031512"/>
    </source>
</evidence>
<protein>
    <submittedName>
        <fullName evidence="1">Uncharacterized protein</fullName>
    </submittedName>
</protein>
<sequence length="172" mass="19842">MEEDAHFEQLCKDVYGYYGNIRDTPPNQLALIMLRSMGEHWTLEEVDYVLTNRNDDNKYLSFLEFRRLAKSKWFRPSGKNDKLIVSGGYEVPLNMPIEDVKELESAFNRISDFYSPKQTPRKTVELDALYSILTGVGDKMPKNIAKQVLSDLHVYENKVSLRALLCLLGSKT</sequence>
<dbReference type="GeneID" id="15803149"/>
<dbReference type="OrthoDB" id="359824at2759"/>
<keyword evidence="2" id="KW-1185">Reference proteome</keyword>
<dbReference type="AlphaFoldDB" id="L1LEY3"/>
<dbReference type="Proteomes" id="UP000031512">
    <property type="component" value="Unassembled WGS sequence"/>
</dbReference>
<name>L1LEY3_THEEQ</name>
<evidence type="ECO:0000313" key="1">
    <source>
        <dbReference type="EMBL" id="EKX73785.1"/>
    </source>
</evidence>
<dbReference type="eggNOG" id="ENOG502QXDZ">
    <property type="taxonomic scope" value="Eukaryota"/>
</dbReference>
<dbReference type="VEuPathDB" id="PiroplasmaDB:BEWA_038220"/>
<proteinExistence type="predicted"/>
<dbReference type="EMBL" id="ACOU01000002">
    <property type="protein sequence ID" value="EKX73785.1"/>
    <property type="molecule type" value="Genomic_DNA"/>
</dbReference>
<organism evidence="1 2">
    <name type="scientific">Theileria equi strain WA</name>
    <dbReference type="NCBI Taxonomy" id="1537102"/>
    <lineage>
        <taxon>Eukaryota</taxon>
        <taxon>Sar</taxon>
        <taxon>Alveolata</taxon>
        <taxon>Apicomplexa</taxon>
        <taxon>Aconoidasida</taxon>
        <taxon>Piroplasmida</taxon>
        <taxon>Theileriidae</taxon>
        <taxon>Theileria</taxon>
    </lineage>
</organism>
<dbReference type="KEGG" id="beq:BEWA_038220"/>
<reference evidence="1 2" key="1">
    <citation type="journal article" date="2012" name="BMC Genomics">
        <title>Comparative genomic analysis and phylogenetic position of Theileria equi.</title>
        <authorList>
            <person name="Kappmeyer L.S."/>
            <person name="Thiagarajan M."/>
            <person name="Herndon D.R."/>
            <person name="Ramsay J.D."/>
            <person name="Caler E."/>
            <person name="Djikeng A."/>
            <person name="Gillespie J.J."/>
            <person name="Lau A.O."/>
            <person name="Roalson E.H."/>
            <person name="Silva J.C."/>
            <person name="Silva M.G."/>
            <person name="Suarez C.E."/>
            <person name="Ueti M.W."/>
            <person name="Nene V.M."/>
            <person name="Mealey R.H."/>
            <person name="Knowles D.P."/>
            <person name="Brayton K.A."/>
        </authorList>
    </citation>
    <scope>NUCLEOTIDE SEQUENCE [LARGE SCALE GENOMIC DNA]</scope>
    <source>
        <strain evidence="1 2">WA</strain>
    </source>
</reference>
<accession>L1LEY3</accession>